<sequence length="115" mass="12671">MAVPEALGGILLQGRWHWTPNSLKIMPAVVSEGLDMSIFLKDAKKTGKKLEKSVKGEKREMAVVHGWTDLGTRPPRARDHLVTGESEGCKEPLESDGMTRHSRGVVEMSRKPGKP</sequence>
<protein>
    <submittedName>
        <fullName evidence="2">Uncharacterized protein</fullName>
    </submittedName>
</protein>
<accession>A0A218Y043</accession>
<evidence type="ECO:0000313" key="2">
    <source>
        <dbReference type="EMBL" id="OWM90643.1"/>
    </source>
</evidence>
<gene>
    <name evidence="2" type="ORF">CDL15_Pgr018970</name>
</gene>
<feature type="region of interest" description="Disordered" evidence="1">
    <location>
        <begin position="69"/>
        <end position="115"/>
    </location>
</feature>
<reference evidence="3" key="1">
    <citation type="journal article" date="2017" name="Plant J.">
        <title>The pomegranate (Punica granatum L.) genome and the genomics of punicalagin biosynthesis.</title>
        <authorList>
            <person name="Qin G."/>
            <person name="Xu C."/>
            <person name="Ming R."/>
            <person name="Tang H."/>
            <person name="Guyot R."/>
            <person name="Kramer E.M."/>
            <person name="Hu Y."/>
            <person name="Yi X."/>
            <person name="Qi Y."/>
            <person name="Xu X."/>
            <person name="Gao Z."/>
            <person name="Pan H."/>
            <person name="Jian J."/>
            <person name="Tian Y."/>
            <person name="Yue Z."/>
            <person name="Xu Y."/>
        </authorList>
    </citation>
    <scope>NUCLEOTIDE SEQUENCE [LARGE SCALE GENOMIC DNA]</scope>
    <source>
        <strain evidence="3">cv. Dabenzi</strain>
    </source>
</reference>
<evidence type="ECO:0000256" key="1">
    <source>
        <dbReference type="SAM" id="MobiDB-lite"/>
    </source>
</evidence>
<name>A0A218Y043_PUNGR</name>
<evidence type="ECO:0000313" key="3">
    <source>
        <dbReference type="Proteomes" id="UP000197138"/>
    </source>
</evidence>
<organism evidence="2 3">
    <name type="scientific">Punica granatum</name>
    <name type="common">Pomegranate</name>
    <dbReference type="NCBI Taxonomy" id="22663"/>
    <lineage>
        <taxon>Eukaryota</taxon>
        <taxon>Viridiplantae</taxon>
        <taxon>Streptophyta</taxon>
        <taxon>Embryophyta</taxon>
        <taxon>Tracheophyta</taxon>
        <taxon>Spermatophyta</taxon>
        <taxon>Magnoliopsida</taxon>
        <taxon>eudicotyledons</taxon>
        <taxon>Gunneridae</taxon>
        <taxon>Pentapetalae</taxon>
        <taxon>rosids</taxon>
        <taxon>malvids</taxon>
        <taxon>Myrtales</taxon>
        <taxon>Lythraceae</taxon>
        <taxon>Punica</taxon>
    </lineage>
</organism>
<feature type="compositionally biased region" description="Basic and acidic residues" evidence="1">
    <location>
        <begin position="76"/>
        <end position="99"/>
    </location>
</feature>
<proteinExistence type="predicted"/>
<dbReference type="Proteomes" id="UP000197138">
    <property type="component" value="Unassembled WGS sequence"/>
</dbReference>
<dbReference type="EMBL" id="MTKT01000545">
    <property type="protein sequence ID" value="OWM90643.1"/>
    <property type="molecule type" value="Genomic_DNA"/>
</dbReference>
<dbReference type="AlphaFoldDB" id="A0A218Y043"/>
<comment type="caution">
    <text evidence="2">The sequence shown here is derived from an EMBL/GenBank/DDBJ whole genome shotgun (WGS) entry which is preliminary data.</text>
</comment>